<protein>
    <submittedName>
        <fullName evidence="8">LPS O-antigen length regulator</fullName>
    </submittedName>
</protein>
<organism evidence="8">
    <name type="scientific">Salmonella enterica I</name>
    <dbReference type="NCBI Taxonomy" id="59201"/>
    <lineage>
        <taxon>Bacteria</taxon>
        <taxon>Pseudomonadati</taxon>
        <taxon>Pseudomonadota</taxon>
        <taxon>Gammaproteobacteria</taxon>
        <taxon>Enterobacterales</taxon>
        <taxon>Enterobacteriaceae</taxon>
        <taxon>Salmonella</taxon>
    </lineage>
</organism>
<keyword evidence="3 6" id="KW-0812">Transmembrane</keyword>
<dbReference type="Pfam" id="PF02706">
    <property type="entry name" value="Wzz"/>
    <property type="match status" value="1"/>
</dbReference>
<dbReference type="Gene3D" id="3.30.1890.10">
    <property type="entry name" value="FepE-like"/>
    <property type="match status" value="1"/>
</dbReference>
<dbReference type="SUPFAM" id="SSF160355">
    <property type="entry name" value="Bacterial polysaccharide co-polymerase-like"/>
    <property type="match status" value="1"/>
</dbReference>
<dbReference type="NCBIfam" id="NF007699">
    <property type="entry name" value="PRK10381.1"/>
    <property type="match status" value="1"/>
</dbReference>
<evidence type="ECO:0000256" key="3">
    <source>
        <dbReference type="ARBA" id="ARBA00022692"/>
    </source>
</evidence>
<dbReference type="PANTHER" id="PTHR32309:SF13">
    <property type="entry name" value="FERRIC ENTEROBACTIN TRANSPORT PROTEIN FEPE"/>
    <property type="match status" value="1"/>
</dbReference>
<dbReference type="RefSeq" id="WP_017466030.1">
    <property type="nucleotide sequence ID" value="NZ_CP160156.1"/>
</dbReference>
<evidence type="ECO:0000256" key="4">
    <source>
        <dbReference type="ARBA" id="ARBA00022989"/>
    </source>
</evidence>
<dbReference type="InterPro" id="IPR050445">
    <property type="entry name" value="Bact_polysacc_biosynth/exp"/>
</dbReference>
<dbReference type="GO" id="GO:0004713">
    <property type="term" value="F:protein tyrosine kinase activity"/>
    <property type="evidence" value="ECO:0007669"/>
    <property type="project" value="TreeGrafter"/>
</dbReference>
<dbReference type="EMBL" id="AAKLOM010000036">
    <property type="protein sequence ID" value="ECT0584189.1"/>
    <property type="molecule type" value="Genomic_DNA"/>
</dbReference>
<evidence type="ECO:0000256" key="5">
    <source>
        <dbReference type="ARBA" id="ARBA00023136"/>
    </source>
</evidence>
<reference evidence="8" key="1">
    <citation type="submission" date="2018-06" db="EMBL/GenBank/DDBJ databases">
        <authorList>
            <consortium name="GenomeTrakr network: Whole genome sequencing for foodborne pathogen traceback"/>
        </authorList>
    </citation>
    <scope>NUCLEOTIDE SEQUENCE</scope>
    <source>
        <strain evidence="8">CFSAN030084</strain>
    </source>
</reference>
<dbReference type="AlphaFoldDB" id="A0A3U1N5Q7"/>
<proteinExistence type="predicted"/>
<evidence type="ECO:0000256" key="6">
    <source>
        <dbReference type="SAM" id="Phobius"/>
    </source>
</evidence>
<comment type="caution">
    <text evidence="8">The sequence shown here is derived from an EMBL/GenBank/DDBJ whole genome shotgun (WGS) entry which is preliminary data.</text>
</comment>
<comment type="subcellular location">
    <subcellularLocation>
        <location evidence="1">Cell membrane</location>
        <topology evidence="1">Multi-pass membrane protein</topology>
    </subcellularLocation>
</comment>
<dbReference type="Gene3D" id="1.10.287.210">
    <property type="match status" value="1"/>
</dbReference>
<feature type="domain" description="Polysaccharide chain length determinant N-terminal" evidence="7">
    <location>
        <begin position="26"/>
        <end position="122"/>
    </location>
</feature>
<evidence type="ECO:0000256" key="1">
    <source>
        <dbReference type="ARBA" id="ARBA00004651"/>
    </source>
</evidence>
<keyword evidence="2" id="KW-1003">Cell membrane</keyword>
<feature type="transmembrane region" description="Helical" evidence="6">
    <location>
        <begin position="43"/>
        <end position="61"/>
    </location>
</feature>
<name>A0A3U1N5Q7_SALET</name>
<dbReference type="PANTHER" id="PTHR32309">
    <property type="entry name" value="TYROSINE-PROTEIN KINASE"/>
    <property type="match status" value="1"/>
</dbReference>
<evidence type="ECO:0000256" key="2">
    <source>
        <dbReference type="ARBA" id="ARBA00022475"/>
    </source>
</evidence>
<dbReference type="GO" id="GO:0005886">
    <property type="term" value="C:plasma membrane"/>
    <property type="evidence" value="ECO:0007669"/>
    <property type="project" value="UniProtKB-SubCell"/>
</dbReference>
<dbReference type="FunFam" id="3.30.1890.10:FF:000004">
    <property type="entry name" value="LPS O-antigen length regulator"/>
    <property type="match status" value="1"/>
</dbReference>
<gene>
    <name evidence="8" type="ORF">ACV85_20630</name>
</gene>
<keyword evidence="5 6" id="KW-0472">Membrane</keyword>
<feature type="transmembrane region" description="Helical" evidence="6">
    <location>
        <begin position="338"/>
        <end position="358"/>
    </location>
</feature>
<sequence>MPSLNVKQEKNQSFAGYSLPPANSHEIDLFSLIEVLWQAKRRILATVFAFACVGLLLSFLLPQKWTSQAIVTPAESVQWQGLERTLTALRVLDMEVSVDRGSVFNLFIKKFSSPSLLEEYLRSSPYVMDQLKGAQIDEQDLHRAIVLLSEKMKAVDSNVGKKNETSLFTSWTLSFTAPTREEAQKVLAGYIQYISDIVVKETLENIRNQLEIKTRYEQEKLAMDRVRLKNQLDANIQRLHYSLEIANAAGIKRPVYSNGQAVKDDPDFSISLGADGISRKLEIEKGVTDVAEIDGDLRNRQYHVEQLAAMNVSDVKFTPFKYQLSPSLPVKKDGPGKAVIIILAALIGGMMACGGVLLRYAMVSRKMENALAIDERLV</sequence>
<evidence type="ECO:0000313" key="8">
    <source>
        <dbReference type="EMBL" id="ECT0584189.1"/>
    </source>
</evidence>
<accession>A0A3U1N5Q7</accession>
<dbReference type="FunFam" id="1.10.287.210:FF:000004">
    <property type="entry name" value="LPS O-antigen length regulator"/>
    <property type="match status" value="1"/>
</dbReference>
<evidence type="ECO:0000259" key="7">
    <source>
        <dbReference type="Pfam" id="PF02706"/>
    </source>
</evidence>
<keyword evidence="4 6" id="KW-1133">Transmembrane helix</keyword>
<dbReference type="InterPro" id="IPR003856">
    <property type="entry name" value="LPS_length_determ_N"/>
</dbReference>